<organism evidence="1 2">
    <name type="scientific">Aeromonas dhakensis</name>
    <dbReference type="NCBI Taxonomy" id="196024"/>
    <lineage>
        <taxon>Bacteria</taxon>
        <taxon>Pseudomonadati</taxon>
        <taxon>Pseudomonadota</taxon>
        <taxon>Gammaproteobacteria</taxon>
        <taxon>Aeromonadales</taxon>
        <taxon>Aeromonadaceae</taxon>
        <taxon>Aeromonas</taxon>
    </lineage>
</organism>
<keyword evidence="2" id="KW-1185">Reference proteome</keyword>
<dbReference type="PATRIC" id="fig|1073377.4.peg.1465"/>
<proteinExistence type="predicted"/>
<evidence type="ECO:0008006" key="3">
    <source>
        <dbReference type="Google" id="ProtNLM"/>
    </source>
</evidence>
<comment type="caution">
    <text evidence="1">The sequence shown here is derived from an EMBL/GenBank/DDBJ whole genome shotgun (WGS) entry which is preliminary data.</text>
</comment>
<gene>
    <name evidence="1" type="ORF">HMPREF1171_01428</name>
</gene>
<name>K1K970_9GAMM</name>
<sequence>MIWLAARLHRACWLQALGLLTLSLPAFCLTMVSTVLAASRLDGPTPLPLSGEQTPQRLTFERLPWPVGADDELVIEGHNPAASPQTLILRVDDDASVNYRSRVNLERIIPPGPFTLRFSLSDWRTAQPRALALDQLTRLYLFMADGAAPLTLTRWYWSPGLSLPAGTIALDLGASDSPRFTGFETLAPGDPRLLGHPSPILRPSGDALIRDGLRNLDGIRLNVPKGRYQLTLWLDDPGEWEYLPHPLERSVLIDGEPVWAERLQPGEWLAQRYLAGQQQEALPNPDPWLLFGARQGGPVSLVLEHPGGPLTLTLGGNSPDAKFLAGLLLAPYPAADKQADASLAAKADDPPLAEATRLVLAKQRQLFTEKWALAPYSLPEPLARLTLTPIAPGQPTLSARASPAPPATPVLAAQGSQLLLEFVIETPEDDAAPLLVIQPPAANGVTLPLTPYHSQWHLVRPQASGTLLLPSDQELVEGVAGLTLKRRMPRRLVLHLPIPRDAPAGRYQGNIQLLSHQQLVQQPLDVEVLPLILPAASKPVGIYLDTPPYLGWFNQGPDLASAQLAASRCDLARLAGLGISGVAPALPQDEAGMRTTQEEAIGLGFHMPLLAYASLKRWGSDTNSRLDAWQQRQAAFRARGLPPLAWSLFDEPDLGALPAIQAMAREMKRRDPAVVRAGHFNHPAQAPLLGEVEIALVNAGFGADKADVERVRAAGAAPWFYNLGTPRAAGFYLWQSGAEGYLQWHGRMPTALPYDPTDGRESDFLLLGPQACEAHRLSYELLLLQQGIEDLRWLAWLEQAARQQVEAALLLQRLREAVPTRWQQAEALPASRWASFRGEIEQLAKRLKTLQTGANSSP</sequence>
<evidence type="ECO:0000313" key="1">
    <source>
        <dbReference type="EMBL" id="EKB28194.1"/>
    </source>
</evidence>
<evidence type="ECO:0000313" key="2">
    <source>
        <dbReference type="Proteomes" id="UP000005149"/>
    </source>
</evidence>
<dbReference type="Proteomes" id="UP000005149">
    <property type="component" value="Unassembled WGS sequence"/>
</dbReference>
<dbReference type="HOGENOM" id="CLU_344465_0_0_6"/>
<reference evidence="1 2" key="1">
    <citation type="submission" date="2012-06" db="EMBL/GenBank/DDBJ databases">
        <title>The Genome Sequence of Aeromonas hydrophila SSU.</title>
        <authorList>
            <consortium name="The Broad Institute Genome Sequencing Platform"/>
            <person name="Earl A."/>
            <person name="Ward D."/>
            <person name="Feldgarden M."/>
            <person name="Gevers D."/>
            <person name="Chopra A."/>
            <person name="Walker B."/>
            <person name="Young S.K."/>
            <person name="Zeng Q."/>
            <person name="Gargeya S."/>
            <person name="Fitzgerald M."/>
            <person name="Haas B."/>
            <person name="Abouelleil A."/>
            <person name="Alvarado L."/>
            <person name="Arachchi H.M."/>
            <person name="Berlin A.M."/>
            <person name="Chapman S.B."/>
            <person name="Goldberg J."/>
            <person name="Griggs A."/>
            <person name="Gujja S."/>
            <person name="Hansen M."/>
            <person name="Howarth C."/>
            <person name="Imamovic A."/>
            <person name="Larimer J."/>
            <person name="McCowan C."/>
            <person name="Montmayeur A."/>
            <person name="Murphy C."/>
            <person name="Neiman D."/>
            <person name="Pearson M."/>
            <person name="Priest M."/>
            <person name="Roberts A."/>
            <person name="Saif S."/>
            <person name="Shea T."/>
            <person name="Sisk P."/>
            <person name="Sykes S."/>
            <person name="Wortman J."/>
            <person name="Nusbaum C."/>
            <person name="Birren B."/>
        </authorList>
    </citation>
    <scope>NUCLEOTIDE SEQUENCE [LARGE SCALE GENOMIC DNA]</scope>
    <source>
        <strain evidence="1 2">SSU</strain>
    </source>
</reference>
<dbReference type="AlphaFoldDB" id="K1K970"/>
<accession>K1K970</accession>
<dbReference type="EMBL" id="AGWR01000014">
    <property type="protein sequence ID" value="EKB28194.1"/>
    <property type="molecule type" value="Genomic_DNA"/>
</dbReference>
<protein>
    <recommendedName>
        <fullName evidence="3">Glycoside hydrolase 123 C-terminal domain-containing protein</fullName>
    </recommendedName>
</protein>
<dbReference type="RefSeq" id="WP_005301379.1">
    <property type="nucleotide sequence ID" value="NZ_JDWD01000113.1"/>
</dbReference>